<comment type="caution">
    <text evidence="2">The sequence shown here is derived from an EMBL/GenBank/DDBJ whole genome shotgun (WGS) entry which is preliminary data.</text>
</comment>
<name>A0A8H7QWR9_9FUNG</name>
<evidence type="ECO:0000313" key="2">
    <source>
        <dbReference type="EMBL" id="KAG2200177.1"/>
    </source>
</evidence>
<dbReference type="AlphaFoldDB" id="A0A8H7QWR9"/>
<feature type="non-terminal residue" evidence="2">
    <location>
        <position position="1"/>
    </location>
</feature>
<sequence length="284" mass="32117">EMQPKAHYDAIEKGFKACHIRSMTKTHAGRQSGAKMADIRGAGESDIRRAGRWTNDALESAYLTNLPRALLRVMAGFHKDGGHFYLRHAIEKPNPELCRKVFPMVEVWQERINQGHNYGDQNLVPLQELYPRLSIWNAPLFQDPQYITFKNKLTRSMNKAPTPQDLTLQMAMPLMHDYVRAMHTDVSARLASLTHDMEQQAQRTSQFLDDLLSGRVPFSLQVDPLYIQNSHQSFTPSAPSTLLPITTSTAAINTTISNVGIPAQHTNNTPTNNIITTLWYMCTT</sequence>
<keyword evidence="3" id="KW-1185">Reference proteome</keyword>
<dbReference type="GO" id="GO:0003677">
    <property type="term" value="F:DNA binding"/>
    <property type="evidence" value="ECO:0007669"/>
    <property type="project" value="InterPro"/>
</dbReference>
<dbReference type="OrthoDB" id="2204095at2759"/>
<dbReference type="Proteomes" id="UP000646827">
    <property type="component" value="Unassembled WGS sequence"/>
</dbReference>
<proteinExistence type="predicted"/>
<evidence type="ECO:0000259" key="1">
    <source>
        <dbReference type="Pfam" id="PF16787"/>
    </source>
</evidence>
<gene>
    <name evidence="2" type="ORF">INT45_004630</name>
</gene>
<feature type="domain" description="Ndc10" evidence="1">
    <location>
        <begin position="11"/>
        <end position="112"/>
    </location>
</feature>
<dbReference type="Gene3D" id="1.10.443.20">
    <property type="entry name" value="Centromere DNA-binding protein complex CBF3 subunit, domain 2"/>
    <property type="match status" value="1"/>
</dbReference>
<organism evidence="2 3">
    <name type="scientific">Circinella minor</name>
    <dbReference type="NCBI Taxonomy" id="1195481"/>
    <lineage>
        <taxon>Eukaryota</taxon>
        <taxon>Fungi</taxon>
        <taxon>Fungi incertae sedis</taxon>
        <taxon>Mucoromycota</taxon>
        <taxon>Mucoromycotina</taxon>
        <taxon>Mucoromycetes</taxon>
        <taxon>Mucorales</taxon>
        <taxon>Lichtheimiaceae</taxon>
        <taxon>Circinella</taxon>
    </lineage>
</organism>
<accession>A0A8H7QWR9</accession>
<dbReference type="InterPro" id="IPR038279">
    <property type="entry name" value="Ndc10_dom2_sf"/>
</dbReference>
<protein>
    <recommendedName>
        <fullName evidence="1">Ndc10 domain-containing protein</fullName>
    </recommendedName>
</protein>
<dbReference type="InterPro" id="IPR031872">
    <property type="entry name" value="NDC10_II"/>
</dbReference>
<dbReference type="EMBL" id="JAEPRB010001927">
    <property type="protein sequence ID" value="KAG2200177.1"/>
    <property type="molecule type" value="Genomic_DNA"/>
</dbReference>
<reference evidence="2 3" key="1">
    <citation type="submission" date="2020-12" db="EMBL/GenBank/DDBJ databases">
        <title>Metabolic potential, ecology and presence of endohyphal bacteria is reflected in genomic diversity of Mucoromycotina.</title>
        <authorList>
            <person name="Muszewska A."/>
            <person name="Okrasinska A."/>
            <person name="Steczkiewicz K."/>
            <person name="Drgas O."/>
            <person name="Orlowska M."/>
            <person name="Perlinska-Lenart U."/>
            <person name="Aleksandrzak-Piekarczyk T."/>
            <person name="Szatraj K."/>
            <person name="Zielenkiewicz U."/>
            <person name="Pilsyk S."/>
            <person name="Malc E."/>
            <person name="Mieczkowski P."/>
            <person name="Kruszewska J.S."/>
            <person name="Biernat P."/>
            <person name="Pawlowska J."/>
        </authorList>
    </citation>
    <scope>NUCLEOTIDE SEQUENCE [LARGE SCALE GENOMIC DNA]</scope>
    <source>
        <strain evidence="2 3">CBS 142.35</strain>
    </source>
</reference>
<evidence type="ECO:0000313" key="3">
    <source>
        <dbReference type="Proteomes" id="UP000646827"/>
    </source>
</evidence>
<dbReference type="Pfam" id="PF16787">
    <property type="entry name" value="NDC10_II"/>
    <property type="match status" value="1"/>
</dbReference>